<evidence type="ECO:0000313" key="2">
    <source>
        <dbReference type="EMBL" id="EAX99905.1"/>
    </source>
</evidence>
<dbReference type="SUPFAM" id="SSF48371">
    <property type="entry name" value="ARM repeat"/>
    <property type="match status" value="2"/>
</dbReference>
<accession>A2F580</accession>
<dbReference type="AlphaFoldDB" id="A2F580"/>
<reference evidence="2" key="1">
    <citation type="submission" date="2006-10" db="EMBL/GenBank/DDBJ databases">
        <authorList>
            <person name="Amadeo P."/>
            <person name="Zhao Q."/>
            <person name="Wortman J."/>
            <person name="Fraser-Liggett C."/>
            <person name="Carlton J."/>
        </authorList>
    </citation>
    <scope>NUCLEOTIDE SEQUENCE</scope>
    <source>
        <strain evidence="2">G3</strain>
    </source>
</reference>
<dbReference type="EMBL" id="DS113620">
    <property type="protein sequence ID" value="EAX99905.1"/>
    <property type="molecule type" value="Genomic_DNA"/>
</dbReference>
<protein>
    <recommendedName>
        <fullName evidence="4">HEAT repeat family protein</fullName>
    </recommendedName>
</protein>
<dbReference type="InterPro" id="IPR016024">
    <property type="entry name" value="ARM-type_fold"/>
</dbReference>
<dbReference type="GO" id="GO:0061608">
    <property type="term" value="F:nuclear import signal receptor activity"/>
    <property type="evidence" value="ECO:0000318"/>
    <property type="project" value="GO_Central"/>
</dbReference>
<evidence type="ECO:0000256" key="1">
    <source>
        <dbReference type="PROSITE-ProRule" id="PRU00103"/>
    </source>
</evidence>
<dbReference type="GO" id="GO:0008139">
    <property type="term" value="F:nuclear localization sequence binding"/>
    <property type="evidence" value="ECO:0000318"/>
    <property type="project" value="GO_Central"/>
</dbReference>
<evidence type="ECO:0008006" key="4">
    <source>
        <dbReference type="Google" id="ProtNLM"/>
    </source>
</evidence>
<dbReference type="InParanoid" id="A2F580"/>
<dbReference type="Proteomes" id="UP000001542">
    <property type="component" value="Unassembled WGS sequence"/>
</dbReference>
<feature type="repeat" description="HEAT" evidence="1">
    <location>
        <begin position="771"/>
        <end position="805"/>
    </location>
</feature>
<proteinExistence type="predicted"/>
<organism evidence="2 3">
    <name type="scientific">Trichomonas vaginalis (strain ATCC PRA-98 / G3)</name>
    <dbReference type="NCBI Taxonomy" id="412133"/>
    <lineage>
        <taxon>Eukaryota</taxon>
        <taxon>Metamonada</taxon>
        <taxon>Parabasalia</taxon>
        <taxon>Trichomonadida</taxon>
        <taxon>Trichomonadidae</taxon>
        <taxon>Trichomonas</taxon>
    </lineage>
</organism>
<reference evidence="2" key="2">
    <citation type="journal article" date="2007" name="Science">
        <title>Draft genome sequence of the sexually transmitted pathogen Trichomonas vaginalis.</title>
        <authorList>
            <person name="Carlton J.M."/>
            <person name="Hirt R.P."/>
            <person name="Silva J.C."/>
            <person name="Delcher A.L."/>
            <person name="Schatz M."/>
            <person name="Zhao Q."/>
            <person name="Wortman J.R."/>
            <person name="Bidwell S.L."/>
            <person name="Alsmark U.C.M."/>
            <person name="Besteiro S."/>
            <person name="Sicheritz-Ponten T."/>
            <person name="Noel C.J."/>
            <person name="Dacks J.B."/>
            <person name="Foster P.G."/>
            <person name="Simillion C."/>
            <person name="Van de Peer Y."/>
            <person name="Miranda-Saavedra D."/>
            <person name="Barton G.J."/>
            <person name="Westrop G.D."/>
            <person name="Mueller S."/>
            <person name="Dessi D."/>
            <person name="Fiori P.L."/>
            <person name="Ren Q."/>
            <person name="Paulsen I."/>
            <person name="Zhang H."/>
            <person name="Bastida-Corcuera F.D."/>
            <person name="Simoes-Barbosa A."/>
            <person name="Brown M.T."/>
            <person name="Hayes R.D."/>
            <person name="Mukherjee M."/>
            <person name="Okumura C.Y."/>
            <person name="Schneider R."/>
            <person name="Smith A.J."/>
            <person name="Vanacova S."/>
            <person name="Villalvazo M."/>
            <person name="Haas B.J."/>
            <person name="Pertea M."/>
            <person name="Feldblyum T.V."/>
            <person name="Utterback T.R."/>
            <person name="Shu C.L."/>
            <person name="Osoegawa K."/>
            <person name="de Jong P.J."/>
            <person name="Hrdy I."/>
            <person name="Horvathova L."/>
            <person name="Zubacova Z."/>
            <person name="Dolezal P."/>
            <person name="Malik S.B."/>
            <person name="Logsdon J.M. Jr."/>
            <person name="Henze K."/>
            <person name="Gupta A."/>
            <person name="Wang C.C."/>
            <person name="Dunne R.L."/>
            <person name="Upcroft J.A."/>
            <person name="Upcroft P."/>
            <person name="White O."/>
            <person name="Salzberg S.L."/>
            <person name="Tang P."/>
            <person name="Chiu C.-H."/>
            <person name="Lee Y.-S."/>
            <person name="Embley T.M."/>
            <person name="Coombs G.H."/>
            <person name="Mottram J.C."/>
            <person name="Tachezy J."/>
            <person name="Fraser-Liggett C.M."/>
            <person name="Johnson P.J."/>
        </authorList>
    </citation>
    <scope>NUCLEOTIDE SEQUENCE [LARGE SCALE GENOMIC DNA]</scope>
    <source>
        <strain evidence="2">G3</strain>
    </source>
</reference>
<dbReference type="Gene3D" id="1.25.10.10">
    <property type="entry name" value="Leucine-rich Repeat Variant"/>
    <property type="match status" value="2"/>
</dbReference>
<keyword evidence="3" id="KW-1185">Reference proteome</keyword>
<gene>
    <name evidence="2" type="ORF">TVAG_159250</name>
</gene>
<sequence>MIHLAKNTNDLNVKKLAYTGITAMTKQNKKYPDPYNSGLIDQLLSLIPIAPDVKYQYTIIDRIGNFILTSSYDEEVQSEIYLLLAQNLTEMIGNSNALPGVFYLWKDLICFPVIYENYGSYIMETLLPIAFHAFQGESSDVRISSLEFVITSIHNLIEFLEIDGETLNNICTMVINVADFEIKQSVQEATSYFNNLYTCIEECFDAQEPLLPLVFKVCAYIQDTDIPIEIRRNSVQILTIFINMQPENLGEGLEEIIQAVVNFSLELAQENQDEGGYKDTSLFFIEAVKAIEYIMHNSIQFLMPIFSSLFTAQDEQSFLVLLMISTAITSDSPTTGGRNVPQTSEAVVVSCLQSEISYLIDAALDFLKELVENSPSIAVHIQEKFEEYFLQMAENENVLQILATIYNYSEIPPANPQQSLEILLQQFSSSSSYHHELAFAAISSLIKNLRDLPEGLYATVKPIIDELVISGTGAIGSALKGFAAFALADPTTVTEDLENMVKVVLEALKVKDNELINSALLTAIELFQLFPISIANYAQPFFEEGTRIAGMLARMENDEEEDFIEEEDQGMDLMNQDDDEEKYEKYYAQVCEKSGHAFQLISLIFKNYPQQFTDHADEIIDIWRGLDDNENPLALLYVYCSLPDLIFGLNKNGQDISDVFTTVIENFASKDDQDINVKLWDCIGYVIRISNAEIASQYAQKIFVNIVGILSCSQSIYLRQNEKGRLEPIFIKPIMNAITELFVKLGRTVSEIVLQIGEDGQAITTPCLDALIPYLQNICKDKNPIVRSSAINTLSFISSYFPENTELMSSICELAEKDLDVNYNDVKINLFQAFNFLVWANKELVAPRANTLVNLAMEMIKNEEINETTKFDPAVLWASLIELYELSPSMEELEAVINVLPGCAHDYQLKYSAHFASFLMQKYPNAIQGEPIVRFATTIIGSDDALFEYIDPNDIVLLAQAINSADPETCQDYC</sequence>
<name>A2F580_TRIV3</name>
<dbReference type="PROSITE" id="PS50077">
    <property type="entry name" value="HEAT_REPEAT"/>
    <property type="match status" value="1"/>
</dbReference>
<evidence type="ECO:0000313" key="3">
    <source>
        <dbReference type="Proteomes" id="UP000001542"/>
    </source>
</evidence>
<dbReference type="GO" id="GO:0005634">
    <property type="term" value="C:nucleus"/>
    <property type="evidence" value="ECO:0000318"/>
    <property type="project" value="GO_Central"/>
</dbReference>
<dbReference type="GO" id="GO:0006606">
    <property type="term" value="P:protein import into nucleus"/>
    <property type="evidence" value="ECO:0000318"/>
    <property type="project" value="GO_Central"/>
</dbReference>
<dbReference type="InterPro" id="IPR021133">
    <property type="entry name" value="HEAT_type_2"/>
</dbReference>
<dbReference type="VEuPathDB" id="TrichDB:TVAGG3_0165510"/>
<dbReference type="VEuPathDB" id="TrichDB:TVAG_159250"/>
<dbReference type="InterPro" id="IPR011989">
    <property type="entry name" value="ARM-like"/>
</dbReference>
<dbReference type="GO" id="GO:0005737">
    <property type="term" value="C:cytoplasm"/>
    <property type="evidence" value="ECO:0000318"/>
    <property type="project" value="GO_Central"/>
</dbReference>
<dbReference type="KEGG" id="tva:4757725"/>